<feature type="non-terminal residue" evidence="1">
    <location>
        <position position="112"/>
    </location>
</feature>
<proteinExistence type="predicted"/>
<evidence type="ECO:0000313" key="2">
    <source>
        <dbReference type="Proteomes" id="UP000812440"/>
    </source>
</evidence>
<comment type="caution">
    <text evidence="1">The sequence shown here is derived from an EMBL/GenBank/DDBJ whole genome shotgun (WGS) entry which is preliminary data.</text>
</comment>
<organism evidence="1 2">
    <name type="scientific">Hymenochirus boettgeri</name>
    <name type="common">Congo dwarf clawed frog</name>
    <dbReference type="NCBI Taxonomy" id="247094"/>
    <lineage>
        <taxon>Eukaryota</taxon>
        <taxon>Metazoa</taxon>
        <taxon>Chordata</taxon>
        <taxon>Craniata</taxon>
        <taxon>Vertebrata</taxon>
        <taxon>Euteleostomi</taxon>
        <taxon>Amphibia</taxon>
        <taxon>Batrachia</taxon>
        <taxon>Anura</taxon>
        <taxon>Pipoidea</taxon>
        <taxon>Pipidae</taxon>
        <taxon>Pipinae</taxon>
        <taxon>Hymenochirus</taxon>
    </lineage>
</organism>
<evidence type="ECO:0000313" key="1">
    <source>
        <dbReference type="EMBL" id="KAG8452503.1"/>
    </source>
</evidence>
<dbReference type="EMBL" id="JAACNH010000002">
    <property type="protein sequence ID" value="KAG8452503.1"/>
    <property type="molecule type" value="Genomic_DNA"/>
</dbReference>
<keyword evidence="2" id="KW-1185">Reference proteome</keyword>
<accession>A0A8T2K8D6</accession>
<dbReference type="OrthoDB" id="427777at2759"/>
<protein>
    <submittedName>
        <fullName evidence="1">Uncharacterized protein</fullName>
    </submittedName>
</protein>
<name>A0A8T2K8D6_9PIPI</name>
<dbReference type="Proteomes" id="UP000812440">
    <property type="component" value="Chromosome 2"/>
</dbReference>
<reference evidence="1" key="1">
    <citation type="thesis" date="2020" institute="ProQuest LLC" country="789 East Eisenhower Parkway, Ann Arbor, MI, USA">
        <title>Comparative Genomics and Chromosome Evolution.</title>
        <authorList>
            <person name="Mudd A.B."/>
        </authorList>
    </citation>
    <scope>NUCLEOTIDE SEQUENCE</scope>
    <source>
        <strain evidence="1">Female2</strain>
        <tissue evidence="1">Blood</tissue>
    </source>
</reference>
<gene>
    <name evidence="1" type="ORF">GDO86_004332</name>
</gene>
<dbReference type="AlphaFoldDB" id="A0A8T2K8D6"/>
<sequence>MDHCRVQLWAKSDPFLVGTLLLPPPAKFSVHYLRKMALYVRSNASEGCYPRLYWRKWRHIACGKLQIKDDLAWIYFEVFHSFFERSAAESLEWAEAASSCSSSEEYEALKNK</sequence>